<gene>
    <name evidence="7" type="primary">BARD1</name>
    <name evidence="7" type="ORF">Ciccas_011970</name>
</gene>
<keyword evidence="8" id="KW-1185">Reference proteome</keyword>
<evidence type="ECO:0000256" key="5">
    <source>
        <dbReference type="ARBA" id="ARBA00023242"/>
    </source>
</evidence>
<dbReference type="PANTHER" id="PTHR13763:SF0">
    <property type="entry name" value="BREAST CANCER TYPE 1 SUSCEPTIBILITY PROTEIN"/>
    <property type="match status" value="1"/>
</dbReference>
<protein>
    <submittedName>
        <fullName evidence="7">BRCA1-associated RING domain protein 1</fullName>
    </submittedName>
</protein>
<dbReference type="PROSITE" id="PS50172">
    <property type="entry name" value="BRCT"/>
    <property type="match status" value="1"/>
</dbReference>
<sequence>MASSLTRLQRGLLSKVATMINARIVSEMCPEVTHLIVSSQDVCPRTLKFLHALVQGAWILSFEWVEQCAHFKQRVEELCFEVVGCCNDSNDAPRRSRESHEQGSMGLLRGYRMCLMGQFSYPNPTRDELIQLAMSAGATVHHRDVSTAFRLASIACEYADLDVDVLAGPDPVLTTPLRKVQQKETANGPWTSTQKPQEGFHLQALQKHSEPVNKESMLVIHPGDWKNVDSDIEKLCEAACKMVKPSDSQSSISDLSAPLRLVPASWLLDSIARYQVL</sequence>
<evidence type="ECO:0000256" key="1">
    <source>
        <dbReference type="ARBA" id="ARBA00004123"/>
    </source>
</evidence>
<dbReference type="GO" id="GO:0005634">
    <property type="term" value="C:nucleus"/>
    <property type="evidence" value="ECO:0007669"/>
    <property type="project" value="UniProtKB-SubCell"/>
</dbReference>
<keyword evidence="2" id="KW-0677">Repeat</keyword>
<dbReference type="SUPFAM" id="SSF52113">
    <property type="entry name" value="BRCT domain"/>
    <property type="match status" value="1"/>
</dbReference>
<dbReference type="InterPro" id="IPR031099">
    <property type="entry name" value="BRCA1-associated"/>
</dbReference>
<keyword evidence="3" id="KW-0227">DNA damage</keyword>
<organism evidence="7 8">
    <name type="scientific">Cichlidogyrus casuarinus</name>
    <dbReference type="NCBI Taxonomy" id="1844966"/>
    <lineage>
        <taxon>Eukaryota</taxon>
        <taxon>Metazoa</taxon>
        <taxon>Spiralia</taxon>
        <taxon>Lophotrochozoa</taxon>
        <taxon>Platyhelminthes</taxon>
        <taxon>Monogenea</taxon>
        <taxon>Monopisthocotylea</taxon>
        <taxon>Dactylogyridea</taxon>
        <taxon>Ancyrocephalidae</taxon>
        <taxon>Cichlidogyrus</taxon>
    </lineage>
</organism>
<dbReference type="Gene3D" id="3.40.50.10190">
    <property type="entry name" value="BRCT domain"/>
    <property type="match status" value="1"/>
</dbReference>
<comment type="subcellular location">
    <subcellularLocation>
        <location evidence="1">Nucleus</location>
    </subcellularLocation>
</comment>
<dbReference type="Proteomes" id="UP001626550">
    <property type="component" value="Unassembled WGS sequence"/>
</dbReference>
<dbReference type="GO" id="GO:0006281">
    <property type="term" value="P:DNA repair"/>
    <property type="evidence" value="ECO:0007669"/>
    <property type="project" value="UniProtKB-KW"/>
</dbReference>
<evidence type="ECO:0000256" key="3">
    <source>
        <dbReference type="ARBA" id="ARBA00022763"/>
    </source>
</evidence>
<accession>A0ABD2PQ86</accession>
<evidence type="ECO:0000313" key="8">
    <source>
        <dbReference type="Proteomes" id="UP001626550"/>
    </source>
</evidence>
<proteinExistence type="predicted"/>
<dbReference type="CDD" id="cd17734">
    <property type="entry name" value="BRCT_Bard1_rpt1"/>
    <property type="match status" value="1"/>
</dbReference>
<keyword evidence="5" id="KW-0539">Nucleus</keyword>
<dbReference type="Pfam" id="PF00533">
    <property type="entry name" value="BRCT"/>
    <property type="match status" value="1"/>
</dbReference>
<comment type="caution">
    <text evidence="7">The sequence shown here is derived from an EMBL/GenBank/DDBJ whole genome shotgun (WGS) entry which is preliminary data.</text>
</comment>
<evidence type="ECO:0000256" key="4">
    <source>
        <dbReference type="ARBA" id="ARBA00023204"/>
    </source>
</evidence>
<feature type="domain" description="BRCT" evidence="6">
    <location>
        <begin position="1"/>
        <end position="82"/>
    </location>
</feature>
<dbReference type="AlphaFoldDB" id="A0ABD2PQ86"/>
<name>A0ABD2PQ86_9PLAT</name>
<evidence type="ECO:0000313" key="7">
    <source>
        <dbReference type="EMBL" id="KAL3309484.1"/>
    </source>
</evidence>
<keyword evidence="4" id="KW-0234">DNA repair</keyword>
<reference evidence="7 8" key="1">
    <citation type="submission" date="2024-11" db="EMBL/GenBank/DDBJ databases">
        <title>Adaptive evolution of stress response genes in parasites aligns with host niche diversity.</title>
        <authorList>
            <person name="Hahn C."/>
            <person name="Resl P."/>
        </authorList>
    </citation>
    <scope>NUCLEOTIDE SEQUENCE [LARGE SCALE GENOMIC DNA]</scope>
    <source>
        <strain evidence="7">EGGRZ-B1_66</strain>
        <tissue evidence="7">Body</tissue>
    </source>
</reference>
<dbReference type="EMBL" id="JBJKFK010003866">
    <property type="protein sequence ID" value="KAL3309484.1"/>
    <property type="molecule type" value="Genomic_DNA"/>
</dbReference>
<evidence type="ECO:0000259" key="6">
    <source>
        <dbReference type="PROSITE" id="PS50172"/>
    </source>
</evidence>
<dbReference type="PANTHER" id="PTHR13763">
    <property type="entry name" value="BREAST CANCER TYPE 1 SUSCEPTIBILITY PROTEIN BRCA1"/>
    <property type="match status" value="1"/>
</dbReference>
<dbReference type="InterPro" id="IPR001357">
    <property type="entry name" value="BRCT_dom"/>
</dbReference>
<evidence type="ECO:0000256" key="2">
    <source>
        <dbReference type="ARBA" id="ARBA00022737"/>
    </source>
</evidence>
<dbReference type="InterPro" id="IPR036420">
    <property type="entry name" value="BRCT_dom_sf"/>
</dbReference>